<reference evidence="3" key="2">
    <citation type="submission" date="2016-04" db="UniProtKB">
        <authorList>
            <consortium name="WormBaseParasite"/>
        </authorList>
    </citation>
    <scope>IDENTIFICATION</scope>
</reference>
<protein>
    <submittedName>
        <fullName evidence="3">G_PROTEIN_RECEP_F3_4 domain-containing protein</fullName>
    </submittedName>
</protein>
<feature type="transmembrane region" description="Helical" evidence="1">
    <location>
        <begin position="185"/>
        <end position="202"/>
    </location>
</feature>
<keyword evidence="1" id="KW-0472">Membrane</keyword>
<name>A0A158P9T2_ANGCA</name>
<dbReference type="STRING" id="6313.A0A158P9T2"/>
<keyword evidence="2" id="KW-1185">Reference proteome</keyword>
<evidence type="ECO:0000313" key="2">
    <source>
        <dbReference type="Proteomes" id="UP000035642"/>
    </source>
</evidence>
<organism evidence="2 3">
    <name type="scientific">Angiostrongylus cantonensis</name>
    <name type="common">Rat lungworm</name>
    <dbReference type="NCBI Taxonomy" id="6313"/>
    <lineage>
        <taxon>Eukaryota</taxon>
        <taxon>Metazoa</taxon>
        <taxon>Ecdysozoa</taxon>
        <taxon>Nematoda</taxon>
        <taxon>Chromadorea</taxon>
        <taxon>Rhabditida</taxon>
        <taxon>Rhabditina</taxon>
        <taxon>Rhabditomorpha</taxon>
        <taxon>Strongyloidea</taxon>
        <taxon>Metastrongylidae</taxon>
        <taxon>Angiostrongylus</taxon>
    </lineage>
</organism>
<dbReference type="AlphaFoldDB" id="A0A158P9T2"/>
<dbReference type="Proteomes" id="UP000035642">
    <property type="component" value="Unassembled WGS sequence"/>
</dbReference>
<feature type="transmembrane region" description="Helical" evidence="1">
    <location>
        <begin position="309"/>
        <end position="333"/>
    </location>
</feature>
<evidence type="ECO:0000313" key="3">
    <source>
        <dbReference type="WBParaSite" id="ACAC_0000861701-mRNA-1"/>
    </source>
</evidence>
<evidence type="ECO:0000256" key="1">
    <source>
        <dbReference type="SAM" id="Phobius"/>
    </source>
</evidence>
<feature type="transmembrane region" description="Helical" evidence="1">
    <location>
        <begin position="271"/>
        <end position="297"/>
    </location>
</feature>
<proteinExistence type="predicted"/>
<keyword evidence="1" id="KW-1133">Transmembrane helix</keyword>
<keyword evidence="1" id="KW-0812">Transmembrane</keyword>
<feature type="transmembrane region" description="Helical" evidence="1">
    <location>
        <begin position="222"/>
        <end position="240"/>
    </location>
</feature>
<dbReference type="WBParaSite" id="ACAC_0000861701-mRNA-1">
    <property type="protein sequence ID" value="ACAC_0000861701-mRNA-1"/>
    <property type="gene ID" value="ACAC_0000861701"/>
</dbReference>
<reference evidence="2" key="1">
    <citation type="submission" date="2012-09" db="EMBL/GenBank/DDBJ databases">
        <authorList>
            <person name="Martin A.A."/>
        </authorList>
    </citation>
    <scope>NUCLEOTIDE SEQUENCE</scope>
</reference>
<accession>A0A158P9T2</accession>
<sequence>MLHCSSTDLVSPKPRDRKLQNLALIDRLDESVYSGRIDNAQKRRRNEDEAKAIVKQADSAVGIHQELFRYDCTIDAKDILDQAVEYTYRANVHEKAAINHCKQCEDKPLLTLSDILGELSNTFSKYSTSDALGGKQVGAIVEKVNETKAKHAAGVSFEAPDYEGVVLVDANKWASQVKIFVLEEIRLSIIVGYVFVYAQNIFLTFYDVSPDELITRKKQGKFRYSVFILPLMAVCTIRATEFFKWRRFCSCDVSENGVPTKFDSSETCRMFIIMVISIVLSSSGVTILSFCQIFFWFTDLKGTKRAIEYILVFLFCLLAELVIPFEIPMLVFLMTSLTSLASHLAIAVTTAHLLQFHVKLHVLTPKIGDIQLQSPSHMQVEETEKRPVRL</sequence>